<keyword evidence="1" id="KW-0472">Membrane</keyword>
<dbReference type="EMBL" id="CP000786">
    <property type="protein sequence ID" value="ABZ97470.1"/>
    <property type="molecule type" value="Genomic_DNA"/>
</dbReference>
<keyword evidence="1" id="KW-1133">Transmembrane helix</keyword>
<accession>B0SPE6</accession>
<feature type="transmembrane region" description="Helical" evidence="1">
    <location>
        <begin position="30"/>
        <end position="48"/>
    </location>
</feature>
<dbReference type="HOGENOM" id="CLU_2105933_0_0_12"/>
<evidence type="ECO:0008006" key="4">
    <source>
        <dbReference type="Google" id="ProtNLM"/>
    </source>
</evidence>
<evidence type="ECO:0000313" key="3">
    <source>
        <dbReference type="Proteomes" id="UP000001847"/>
    </source>
</evidence>
<keyword evidence="3" id="KW-1185">Reference proteome</keyword>
<name>B0SPE6_LEPBP</name>
<protein>
    <recommendedName>
        <fullName evidence="4">Transmembrane protein</fullName>
    </recommendedName>
</protein>
<dbReference type="KEGG" id="lbi:LEPBI_I1360"/>
<evidence type="ECO:0000313" key="2">
    <source>
        <dbReference type="EMBL" id="ABZ97470.1"/>
    </source>
</evidence>
<evidence type="ECO:0000256" key="1">
    <source>
        <dbReference type="SAM" id="Phobius"/>
    </source>
</evidence>
<dbReference type="Proteomes" id="UP000001847">
    <property type="component" value="Chromosome I"/>
</dbReference>
<feature type="transmembrane region" description="Helical" evidence="1">
    <location>
        <begin position="84"/>
        <end position="102"/>
    </location>
</feature>
<sequence>METVMKLFSLLCVPIFFLFAYLQLNDPDPYVWFPIYAIVGIFAGIRMFRRLPKWIGYGIIPLYLVLSVYYATEAPYFGMEVEEVRESLGLLIAAGAVWVFVFKK</sequence>
<feature type="transmembrane region" description="Helical" evidence="1">
    <location>
        <begin position="7"/>
        <end position="24"/>
    </location>
</feature>
<dbReference type="PANTHER" id="PTHR34262">
    <property type="entry name" value="TRANSMEMBRANE PROTEIN 220"/>
    <property type="match status" value="1"/>
</dbReference>
<gene>
    <name evidence="2" type="ordered locus">LEPBI_I1360</name>
</gene>
<organism evidence="2 3">
    <name type="scientific">Leptospira biflexa serovar Patoc (strain Patoc 1 / ATCC 23582 / Paris)</name>
    <dbReference type="NCBI Taxonomy" id="456481"/>
    <lineage>
        <taxon>Bacteria</taxon>
        <taxon>Pseudomonadati</taxon>
        <taxon>Spirochaetota</taxon>
        <taxon>Spirochaetia</taxon>
        <taxon>Leptospirales</taxon>
        <taxon>Leptospiraceae</taxon>
        <taxon>Leptospira</taxon>
    </lineage>
</organism>
<dbReference type="InterPro" id="IPR029377">
    <property type="entry name" value="TMEM220"/>
</dbReference>
<reference evidence="2 3" key="1">
    <citation type="journal article" date="2008" name="PLoS ONE">
        <title>Genome sequence of the saprophyte Leptospira biflexa provides insights into the evolution of Leptospira and the pathogenesis of leptospirosis.</title>
        <authorList>
            <person name="Picardeau M."/>
            <person name="Bulach D.M."/>
            <person name="Bouchier C."/>
            <person name="Zuerner R.L."/>
            <person name="Zidane N."/>
            <person name="Wilson P.J."/>
            <person name="Creno S."/>
            <person name="Kuczek E.S."/>
            <person name="Bommezzadri S."/>
            <person name="Davis J.C."/>
            <person name="McGrath A."/>
            <person name="Johnson M.J."/>
            <person name="Boursaux-Eude C."/>
            <person name="Seemann T."/>
            <person name="Rouy Z."/>
            <person name="Coppel R.L."/>
            <person name="Rood J.I."/>
            <person name="Lajus A."/>
            <person name="Davies J.K."/>
            <person name="Medigue C."/>
            <person name="Adler B."/>
        </authorList>
    </citation>
    <scope>NUCLEOTIDE SEQUENCE [LARGE SCALE GENOMIC DNA]</scope>
    <source>
        <strain evidence="3">Patoc 1 / ATCC 23582 / Paris</strain>
    </source>
</reference>
<feature type="transmembrane region" description="Helical" evidence="1">
    <location>
        <begin position="55"/>
        <end position="72"/>
    </location>
</feature>
<dbReference type="AlphaFoldDB" id="B0SPE6"/>
<dbReference type="STRING" id="456481.LEPBI_I1360"/>
<dbReference type="PANTHER" id="PTHR34262:SF1">
    <property type="entry name" value="TRANSMEMBRANE PROTEIN 220"/>
    <property type="match status" value="1"/>
</dbReference>
<dbReference type="Pfam" id="PF15071">
    <property type="entry name" value="TMEM220"/>
    <property type="match status" value="1"/>
</dbReference>
<keyword evidence="1" id="KW-0812">Transmembrane</keyword>
<proteinExistence type="predicted"/>